<dbReference type="GO" id="GO:0008933">
    <property type="term" value="F:peptidoglycan lytic transglycosylase activity"/>
    <property type="evidence" value="ECO:0007669"/>
    <property type="project" value="TreeGrafter"/>
</dbReference>
<accession>A0A060BQJ5</accession>
<dbReference type="PANTHER" id="PTHR30124:SF0">
    <property type="entry name" value="MEMBRANE-BOUND LYTIC MUREIN TRANSGLYCOSYLASE A"/>
    <property type="match status" value="1"/>
</dbReference>
<dbReference type="Pfam" id="PF03562">
    <property type="entry name" value="MltA"/>
    <property type="match status" value="1"/>
</dbReference>
<dbReference type="InterPro" id="IPR026044">
    <property type="entry name" value="MltA"/>
</dbReference>
<dbReference type="PANTHER" id="PTHR30124">
    <property type="entry name" value="MEMBRANE-BOUND LYTIC MUREIN TRANSGLYCOSYLASE A"/>
    <property type="match status" value="1"/>
</dbReference>
<dbReference type="GO" id="GO:0004553">
    <property type="term" value="F:hydrolase activity, hydrolyzing O-glycosyl compounds"/>
    <property type="evidence" value="ECO:0007669"/>
    <property type="project" value="InterPro"/>
</dbReference>
<dbReference type="Gene3D" id="2.40.240.50">
    <property type="entry name" value="Barwin-like endoglucanases"/>
    <property type="match status" value="1"/>
</dbReference>
<evidence type="ECO:0000259" key="1">
    <source>
        <dbReference type="Pfam" id="PF03562"/>
    </source>
</evidence>
<dbReference type="InterPro" id="IPR036908">
    <property type="entry name" value="RlpA-like_sf"/>
</dbReference>
<protein>
    <submittedName>
        <fullName evidence="2">MltA</fullName>
    </submittedName>
</protein>
<feature type="domain" description="Lytic transglycosylase MltA" evidence="1">
    <location>
        <begin position="1"/>
        <end position="31"/>
    </location>
</feature>
<evidence type="ECO:0000313" key="2">
    <source>
        <dbReference type="EMBL" id="AIA84907.1"/>
    </source>
</evidence>
<dbReference type="EMBL" id="KF117649">
    <property type="protein sequence ID" value="AIA84907.1"/>
    <property type="molecule type" value="Genomic_DNA"/>
</dbReference>
<dbReference type="Gene3D" id="2.40.40.10">
    <property type="entry name" value="RlpA-like domain"/>
    <property type="match status" value="1"/>
</dbReference>
<dbReference type="GO" id="GO:0009253">
    <property type="term" value="P:peptidoglycan catabolic process"/>
    <property type="evidence" value="ECO:0007669"/>
    <property type="project" value="TreeGrafter"/>
</dbReference>
<dbReference type="AlphaFoldDB" id="A0A060BQJ5"/>
<proteinExistence type="predicted"/>
<dbReference type="SUPFAM" id="SSF50685">
    <property type="entry name" value="Barwin-like endoglucanases"/>
    <property type="match status" value="1"/>
</dbReference>
<sequence>MTEQSIRAWLEAHPERAKSIMDANPSYVFFKVTPELAAEDGPPGALGVSLTPGHSIAVDRRYLPLGAPVWLSTTDP</sequence>
<reference evidence="2" key="1">
    <citation type="journal article" date="2013" name="Environ. Microbiol.">
        <title>Seasonally variable intestinal metagenomes of the red palm weevil (Rhynchophorus ferrugineus).</title>
        <authorList>
            <person name="Jia S."/>
            <person name="Zhang X."/>
            <person name="Zhang G."/>
            <person name="Yin A."/>
            <person name="Zhang S."/>
            <person name="Li F."/>
            <person name="Wang L."/>
            <person name="Zhao D."/>
            <person name="Yun Q."/>
            <person name="Tala"/>
            <person name="Wang J."/>
            <person name="Sun G."/>
            <person name="Baabdullah M."/>
            <person name="Yu X."/>
            <person name="Hu S."/>
            <person name="Al-Mssallem I.S."/>
            <person name="Yu J."/>
        </authorList>
    </citation>
    <scope>NUCLEOTIDE SEQUENCE</scope>
</reference>
<dbReference type="InterPro" id="IPR005300">
    <property type="entry name" value="MltA_B"/>
</dbReference>
<name>A0A060BQJ5_9PROT</name>
<organism evidence="2">
    <name type="scientific">uncultured Gluconacetobacter sp</name>
    <dbReference type="NCBI Taxonomy" id="254436"/>
    <lineage>
        <taxon>Bacteria</taxon>
        <taxon>Pseudomonadati</taxon>
        <taxon>Pseudomonadota</taxon>
        <taxon>Alphaproteobacteria</taxon>
        <taxon>Acetobacterales</taxon>
        <taxon>Acetobacteraceae</taxon>
        <taxon>Gluconacetobacter</taxon>
        <taxon>environmental samples</taxon>
    </lineage>
</organism>